<gene>
    <name evidence="2" type="ORF">SAMN03084138_01688</name>
</gene>
<dbReference type="STRING" id="1121869.SAMN03084138_01688"/>
<dbReference type="EMBL" id="FOWR01000010">
    <property type="protein sequence ID" value="SFP23842.1"/>
    <property type="molecule type" value="Genomic_DNA"/>
</dbReference>
<evidence type="ECO:0000313" key="3">
    <source>
        <dbReference type="Proteomes" id="UP000182692"/>
    </source>
</evidence>
<reference evidence="2 3" key="1">
    <citation type="submission" date="2016-10" db="EMBL/GenBank/DDBJ databases">
        <authorList>
            <person name="de Groot N.N."/>
        </authorList>
    </citation>
    <scope>NUCLEOTIDE SEQUENCE [LARGE SCALE GENOMIC DNA]</scope>
    <source>
        <strain evidence="2 3">DSM 15893</strain>
    </source>
</reference>
<dbReference type="InterPro" id="IPR007314">
    <property type="entry name" value="Cofac_haem-bd_dom"/>
</dbReference>
<accession>A0A1I5NQ35</accession>
<feature type="domain" description="Haem-binding uptake Tiki superfamily ChaN" evidence="1">
    <location>
        <begin position="52"/>
        <end position="254"/>
    </location>
</feature>
<dbReference type="GeneID" id="35871802"/>
<protein>
    <submittedName>
        <fullName evidence="2">Uncharacterized iron-regulated protein</fullName>
    </submittedName>
</protein>
<name>A0A1I5NQ35_9GAMM</name>
<evidence type="ECO:0000313" key="2">
    <source>
        <dbReference type="EMBL" id="SFP23842.1"/>
    </source>
</evidence>
<dbReference type="RefSeq" id="WP_017012694.1">
    <property type="nucleotide sequence ID" value="NZ_FOWR01000010.1"/>
</dbReference>
<dbReference type="Pfam" id="PF04187">
    <property type="entry name" value="Cofac_haem_bdg"/>
    <property type="match status" value="1"/>
</dbReference>
<dbReference type="OrthoDB" id="1680202at2"/>
<dbReference type="AlphaFoldDB" id="A0A1I5NQ35"/>
<dbReference type="PIRSF" id="PIRSF020419">
    <property type="entry name" value="Fe_uptake_reg_CjrA_prd"/>
    <property type="match status" value="1"/>
</dbReference>
<dbReference type="Proteomes" id="UP000182692">
    <property type="component" value="Unassembled WGS sequence"/>
</dbReference>
<sequence>MTRAFFSAFLTTLLVACSHPLDLQETPVPATTLYDYRIESSGGTPYSLNEFANAVSDADVILVGEWHTHPGIHLFQAQLLATLAERRPATALSMEQFSRPAQPVIDAYLNGDRGEHALTSYTGKWPNYASDYRPLMEIAKQQALPVIAANTTQNIVRCLSSKGEGYLDTLPADKREHVARQLSSEASPYKEKFFSVMFHGDEEKTKNQYLAQIAWDDTMAESIVDFLATHPDFTVMHVAGAFHVEEGLGIASRIHQRNPDLKIVIISPQTEDDPLPNDVDDYRLIVKPLPEQWLSEEEMNAAIGKMRHSSRKSLNCE</sequence>
<evidence type="ECO:0000259" key="1">
    <source>
        <dbReference type="Pfam" id="PF04187"/>
    </source>
</evidence>
<dbReference type="Gene3D" id="3.40.50.11550">
    <property type="match status" value="1"/>
</dbReference>
<proteinExistence type="predicted"/>
<organism evidence="2 3">
    <name type="scientific">Enterovibrio norvegicus DSM 15893</name>
    <dbReference type="NCBI Taxonomy" id="1121869"/>
    <lineage>
        <taxon>Bacteria</taxon>
        <taxon>Pseudomonadati</taxon>
        <taxon>Pseudomonadota</taxon>
        <taxon>Gammaproteobacteria</taxon>
        <taxon>Vibrionales</taxon>
        <taxon>Vibrionaceae</taxon>
        <taxon>Enterovibrio</taxon>
    </lineage>
</organism>
<dbReference type="SUPFAM" id="SSF159501">
    <property type="entry name" value="EreA/ChaN-like"/>
    <property type="match status" value="1"/>
</dbReference>
<dbReference type="CDD" id="cd14727">
    <property type="entry name" value="ChanN-like"/>
    <property type="match status" value="1"/>
</dbReference>
<dbReference type="PROSITE" id="PS51257">
    <property type="entry name" value="PROKAR_LIPOPROTEIN"/>
    <property type="match status" value="1"/>
</dbReference>
<dbReference type="InterPro" id="IPR016773">
    <property type="entry name" value="Fe3_uptake_reg_CjrA_prd"/>
</dbReference>